<dbReference type="Proteomes" id="UP001552299">
    <property type="component" value="Unassembled WGS sequence"/>
</dbReference>
<keyword evidence="3" id="KW-1185">Reference proteome</keyword>
<evidence type="ECO:0000313" key="3">
    <source>
        <dbReference type="Proteomes" id="UP001552299"/>
    </source>
</evidence>
<evidence type="ECO:0000256" key="1">
    <source>
        <dbReference type="SAM" id="MobiDB-lite"/>
    </source>
</evidence>
<accession>A0ABD0U239</accession>
<name>A0ABD0U239_DENTH</name>
<dbReference type="AlphaFoldDB" id="A0ABD0U239"/>
<dbReference type="EMBL" id="JANQDX010000018">
    <property type="protein sequence ID" value="KAL0906007.1"/>
    <property type="molecule type" value="Genomic_DNA"/>
</dbReference>
<protein>
    <submittedName>
        <fullName evidence="2">Uncharacterized protein</fullName>
    </submittedName>
</protein>
<feature type="region of interest" description="Disordered" evidence="1">
    <location>
        <begin position="97"/>
        <end position="128"/>
    </location>
</feature>
<evidence type="ECO:0000313" key="2">
    <source>
        <dbReference type="EMBL" id="KAL0906007.1"/>
    </source>
</evidence>
<comment type="caution">
    <text evidence="2">The sequence shown here is derived from an EMBL/GenBank/DDBJ whole genome shotgun (WGS) entry which is preliminary data.</text>
</comment>
<gene>
    <name evidence="2" type="ORF">M5K25_024466</name>
</gene>
<feature type="compositionally biased region" description="Basic and acidic residues" evidence="1">
    <location>
        <begin position="104"/>
        <end position="119"/>
    </location>
</feature>
<sequence length="184" mass="20344">MANPEVDHRFVYDGHGRVDVLRSPYFDPYPDWDLTIDGYLHRIRHQLAWTIEDLLPTGRWTIVGRRPPPPPPPTPSPSLRISCAVYLGVISIILPPPDSTSTSLDDRGSPTHGTLDHRGPPSSTAAAADSISIPKDLLCRLPRSDLHHRLVLLPPSIIVVGECFLDPKANVHVRHTHGAHFPAL</sequence>
<proteinExistence type="predicted"/>
<reference evidence="2 3" key="1">
    <citation type="journal article" date="2024" name="Plant Biotechnol. J.">
        <title>Dendrobium thyrsiflorum genome and its molecular insights into genes involved in important horticultural traits.</title>
        <authorList>
            <person name="Chen B."/>
            <person name="Wang J.Y."/>
            <person name="Zheng P.J."/>
            <person name="Li K.L."/>
            <person name="Liang Y.M."/>
            <person name="Chen X.F."/>
            <person name="Zhang C."/>
            <person name="Zhao X."/>
            <person name="He X."/>
            <person name="Zhang G.Q."/>
            <person name="Liu Z.J."/>
            <person name="Xu Q."/>
        </authorList>
    </citation>
    <scope>NUCLEOTIDE SEQUENCE [LARGE SCALE GENOMIC DNA]</scope>
    <source>
        <strain evidence="2">GZMU011</strain>
    </source>
</reference>
<organism evidence="2 3">
    <name type="scientific">Dendrobium thyrsiflorum</name>
    <name type="common">Pinecone-like raceme dendrobium</name>
    <name type="synonym">Orchid</name>
    <dbReference type="NCBI Taxonomy" id="117978"/>
    <lineage>
        <taxon>Eukaryota</taxon>
        <taxon>Viridiplantae</taxon>
        <taxon>Streptophyta</taxon>
        <taxon>Embryophyta</taxon>
        <taxon>Tracheophyta</taxon>
        <taxon>Spermatophyta</taxon>
        <taxon>Magnoliopsida</taxon>
        <taxon>Liliopsida</taxon>
        <taxon>Asparagales</taxon>
        <taxon>Orchidaceae</taxon>
        <taxon>Epidendroideae</taxon>
        <taxon>Malaxideae</taxon>
        <taxon>Dendrobiinae</taxon>
        <taxon>Dendrobium</taxon>
    </lineage>
</organism>